<evidence type="ECO:0000313" key="3">
    <source>
        <dbReference type="Proteomes" id="UP001189429"/>
    </source>
</evidence>
<reference evidence="2" key="1">
    <citation type="submission" date="2023-10" db="EMBL/GenBank/DDBJ databases">
        <authorList>
            <person name="Chen Y."/>
            <person name="Shah S."/>
            <person name="Dougan E. K."/>
            <person name="Thang M."/>
            <person name="Chan C."/>
        </authorList>
    </citation>
    <scope>NUCLEOTIDE SEQUENCE [LARGE SCALE GENOMIC DNA]</scope>
</reference>
<proteinExistence type="predicted"/>
<evidence type="ECO:0000256" key="1">
    <source>
        <dbReference type="SAM" id="MobiDB-lite"/>
    </source>
</evidence>
<gene>
    <name evidence="2" type="ORF">PCOR1329_LOCUS23339</name>
</gene>
<sequence>AISAKGSSEQLGRLGELRSERSTDGGAGRQQSFLDARKERLEMTSRAAESPGGAAEDANHGDIEIEGHHTLQHSCYKGAGKFRLRARAFTMTRNSLALVLPPRRRGDFLVFVKGRAETYNNPGRIHHRAYFSWHGRSSGIDHSTTNEWVYAGARPRVDANTENRGPSEWLRATRRGHFYAWAWKSGTVYAETKYAPWEGLWAPEAWREASLWRMHKLDHDAYRQLSAKLRDGHDRRMACLEAVVATVTGHACKAEQSAALAAIQARAKPMKPLCAAVESWMMHLGEVDDWYKSLVLHGPSRTGKSRLARSLFGAEKTLVVDAMNAHEPNLHAHRRGAHRAALLDEMQGPDFITRTKKLLQMHIDGAELGKSPTMQRAYHVFVWRTPIVSKTNHCALEGLNAAGREWAEANCVAVEISEPVWEVTPSAEAAAQGEASAPRNVG</sequence>
<feature type="compositionally biased region" description="Polar residues" evidence="1">
    <location>
        <begin position="1"/>
        <end position="10"/>
    </location>
</feature>
<accession>A0ABN9RT83</accession>
<evidence type="ECO:0008006" key="4">
    <source>
        <dbReference type="Google" id="ProtNLM"/>
    </source>
</evidence>
<dbReference type="EMBL" id="CAUYUJ010007891">
    <property type="protein sequence ID" value="CAK0822280.1"/>
    <property type="molecule type" value="Genomic_DNA"/>
</dbReference>
<organism evidence="2 3">
    <name type="scientific">Prorocentrum cordatum</name>
    <dbReference type="NCBI Taxonomy" id="2364126"/>
    <lineage>
        <taxon>Eukaryota</taxon>
        <taxon>Sar</taxon>
        <taxon>Alveolata</taxon>
        <taxon>Dinophyceae</taxon>
        <taxon>Prorocentrales</taxon>
        <taxon>Prorocentraceae</taxon>
        <taxon>Prorocentrum</taxon>
    </lineage>
</organism>
<name>A0ABN9RT83_9DINO</name>
<keyword evidence="3" id="KW-1185">Reference proteome</keyword>
<feature type="non-terminal residue" evidence="2">
    <location>
        <position position="1"/>
    </location>
</feature>
<dbReference type="InterPro" id="IPR027417">
    <property type="entry name" value="P-loop_NTPase"/>
</dbReference>
<dbReference type="Proteomes" id="UP001189429">
    <property type="component" value="Unassembled WGS sequence"/>
</dbReference>
<dbReference type="SUPFAM" id="SSF52540">
    <property type="entry name" value="P-loop containing nucleoside triphosphate hydrolases"/>
    <property type="match status" value="1"/>
</dbReference>
<feature type="region of interest" description="Disordered" evidence="1">
    <location>
        <begin position="1"/>
        <end position="59"/>
    </location>
</feature>
<protein>
    <recommendedName>
        <fullName evidence="4">Replication-associated protein</fullName>
    </recommendedName>
</protein>
<comment type="caution">
    <text evidence="2">The sequence shown here is derived from an EMBL/GenBank/DDBJ whole genome shotgun (WGS) entry which is preliminary data.</text>
</comment>
<evidence type="ECO:0000313" key="2">
    <source>
        <dbReference type="EMBL" id="CAK0822280.1"/>
    </source>
</evidence>